<dbReference type="STRING" id="1692.BMAGN_1349"/>
<reference evidence="3 4" key="1">
    <citation type="submission" date="2014-03" db="EMBL/GenBank/DDBJ databases">
        <title>Genomics of Bifidobacteria.</title>
        <authorList>
            <person name="Ventura M."/>
            <person name="Milani C."/>
            <person name="Lugli G.A."/>
        </authorList>
    </citation>
    <scope>NUCLEOTIDE SEQUENCE [LARGE SCALE GENOMIC DNA]</scope>
    <source>
        <strain evidence="3 4">LMG 11591</strain>
    </source>
</reference>
<evidence type="ECO:0000259" key="2">
    <source>
        <dbReference type="Pfam" id="PF04892"/>
    </source>
</evidence>
<feature type="transmembrane region" description="Helical" evidence="1">
    <location>
        <begin position="101"/>
        <end position="119"/>
    </location>
</feature>
<feature type="transmembrane region" description="Helical" evidence="1">
    <location>
        <begin position="47"/>
        <end position="67"/>
    </location>
</feature>
<evidence type="ECO:0000313" key="3">
    <source>
        <dbReference type="EMBL" id="KFI67137.1"/>
    </source>
</evidence>
<keyword evidence="1" id="KW-0472">Membrane</keyword>
<keyword evidence="1" id="KW-1133">Transmembrane helix</keyword>
<evidence type="ECO:0000256" key="1">
    <source>
        <dbReference type="SAM" id="Phobius"/>
    </source>
</evidence>
<keyword evidence="4" id="KW-1185">Reference proteome</keyword>
<dbReference type="RefSeq" id="WP_022860245.1">
    <property type="nucleotide sequence ID" value="NZ_JGZB01000011.1"/>
</dbReference>
<dbReference type="InterPro" id="IPR053150">
    <property type="entry name" value="Teicoplanin_resist-assoc"/>
</dbReference>
<dbReference type="InterPro" id="IPR006976">
    <property type="entry name" value="VanZ-like"/>
</dbReference>
<dbReference type="PANTHER" id="PTHR36834:SF1">
    <property type="entry name" value="INTEGRAL MEMBRANE PROTEIN"/>
    <property type="match status" value="1"/>
</dbReference>
<gene>
    <name evidence="3" type="ORF">BMAGN_1349</name>
</gene>
<keyword evidence="1" id="KW-0812">Transmembrane</keyword>
<dbReference type="EMBL" id="JGZB01000011">
    <property type="protein sequence ID" value="KFI67137.1"/>
    <property type="molecule type" value="Genomic_DNA"/>
</dbReference>
<protein>
    <submittedName>
        <fullName evidence="3">VanZ-like protein</fullName>
    </submittedName>
</protein>
<comment type="caution">
    <text evidence="3">The sequence shown here is derived from an EMBL/GenBank/DDBJ whole genome shotgun (WGS) entry which is preliminary data.</text>
</comment>
<organism evidence="3 4">
    <name type="scientific">Bifidobacterium magnum</name>
    <dbReference type="NCBI Taxonomy" id="1692"/>
    <lineage>
        <taxon>Bacteria</taxon>
        <taxon>Bacillati</taxon>
        <taxon>Actinomycetota</taxon>
        <taxon>Actinomycetes</taxon>
        <taxon>Bifidobacteriales</taxon>
        <taxon>Bifidobacteriaceae</taxon>
        <taxon>Bifidobacterium</taxon>
    </lineage>
</organism>
<feature type="transmembrane region" description="Helical" evidence="1">
    <location>
        <begin position="205"/>
        <end position="231"/>
    </location>
</feature>
<sequence>MIAYVELFSSSFKLALTLWPIISLVLTLPILAFIYHRNHVLSWGSMVTAYVSVLYGVGLLTFTQYPMPDDPTLYCFTHHKPPQLNIFAFIPQILYGGMNDILQLLLNVMFFLPMGFMLYRWAKWRWWIAIPFAFGCSVFIETTQLTGVWGLYPCAYRQFDVDDMLTNTLGGALGYGIGTIYTKFVPQRITATPGTVTQPGFIHRMVSLIIDYLFCFITYLVCSYGFIWAFFECARNNLDGTYSLGPLLVDLSITRKGAIGVAIVAFLIFEVWIPAAHRGRSLGAMYTHMTFETKERHGWTRVLFYVIRSIIMGALFVLAMIGNHWFWTVWLFLLVFYIFARKMPWDYVPGTVLPEPPTLHETVETSPVESTEE</sequence>
<feature type="transmembrane region" description="Helical" evidence="1">
    <location>
        <begin position="324"/>
        <end position="340"/>
    </location>
</feature>
<dbReference type="eggNOG" id="COG4767">
    <property type="taxonomic scope" value="Bacteria"/>
</dbReference>
<feature type="transmembrane region" description="Helical" evidence="1">
    <location>
        <begin position="12"/>
        <end position="35"/>
    </location>
</feature>
<dbReference type="Pfam" id="PF04892">
    <property type="entry name" value="VanZ"/>
    <property type="match status" value="1"/>
</dbReference>
<dbReference type="PANTHER" id="PTHR36834">
    <property type="entry name" value="MEMBRANE PROTEIN-RELATED"/>
    <property type="match status" value="1"/>
</dbReference>
<dbReference type="AlphaFoldDB" id="A0A087B7Y7"/>
<feature type="transmembrane region" description="Helical" evidence="1">
    <location>
        <begin position="164"/>
        <end position="184"/>
    </location>
</feature>
<feature type="transmembrane region" description="Helical" evidence="1">
    <location>
        <begin position="126"/>
        <end position="152"/>
    </location>
</feature>
<evidence type="ECO:0000313" key="4">
    <source>
        <dbReference type="Proteomes" id="UP000029052"/>
    </source>
</evidence>
<proteinExistence type="predicted"/>
<feature type="domain" description="VanZ-like" evidence="2">
    <location>
        <begin position="53"/>
        <end position="179"/>
    </location>
</feature>
<dbReference type="Proteomes" id="UP000029052">
    <property type="component" value="Unassembled WGS sequence"/>
</dbReference>
<name>A0A087B7Y7_9BIFI</name>
<feature type="transmembrane region" description="Helical" evidence="1">
    <location>
        <begin position="257"/>
        <end position="277"/>
    </location>
</feature>
<feature type="transmembrane region" description="Helical" evidence="1">
    <location>
        <begin position="298"/>
        <end position="318"/>
    </location>
</feature>
<accession>A0A087B7Y7</accession>